<gene>
    <name evidence="1" type="ORF">BOTBODRAFT_53941</name>
</gene>
<dbReference type="EMBL" id="KL198027">
    <property type="protein sequence ID" value="KDQ16458.1"/>
    <property type="molecule type" value="Genomic_DNA"/>
</dbReference>
<dbReference type="HOGENOM" id="CLU_2454413_0_0_1"/>
<name>A0A067ML24_BOTB1</name>
<reference evidence="2" key="1">
    <citation type="journal article" date="2014" name="Proc. Natl. Acad. Sci. U.S.A.">
        <title>Extensive sampling of basidiomycete genomes demonstrates inadequacy of the white-rot/brown-rot paradigm for wood decay fungi.</title>
        <authorList>
            <person name="Riley R."/>
            <person name="Salamov A.A."/>
            <person name="Brown D.W."/>
            <person name="Nagy L.G."/>
            <person name="Floudas D."/>
            <person name="Held B.W."/>
            <person name="Levasseur A."/>
            <person name="Lombard V."/>
            <person name="Morin E."/>
            <person name="Otillar R."/>
            <person name="Lindquist E.A."/>
            <person name="Sun H."/>
            <person name="LaButti K.M."/>
            <person name="Schmutz J."/>
            <person name="Jabbour D."/>
            <person name="Luo H."/>
            <person name="Baker S.E."/>
            <person name="Pisabarro A.G."/>
            <person name="Walton J.D."/>
            <person name="Blanchette R.A."/>
            <person name="Henrissat B."/>
            <person name="Martin F."/>
            <person name="Cullen D."/>
            <person name="Hibbett D.S."/>
            <person name="Grigoriev I.V."/>
        </authorList>
    </citation>
    <scope>NUCLEOTIDE SEQUENCE [LARGE SCALE GENOMIC DNA]</scope>
    <source>
        <strain evidence="2">FD-172 SS1</strain>
    </source>
</reference>
<dbReference type="AlphaFoldDB" id="A0A067ML24"/>
<protein>
    <submittedName>
        <fullName evidence="1">Uncharacterized protein</fullName>
    </submittedName>
</protein>
<dbReference type="InParanoid" id="A0A067ML24"/>
<organism evidence="1 2">
    <name type="scientific">Botryobasidium botryosum (strain FD-172 SS1)</name>
    <dbReference type="NCBI Taxonomy" id="930990"/>
    <lineage>
        <taxon>Eukaryota</taxon>
        <taxon>Fungi</taxon>
        <taxon>Dikarya</taxon>
        <taxon>Basidiomycota</taxon>
        <taxon>Agaricomycotina</taxon>
        <taxon>Agaricomycetes</taxon>
        <taxon>Cantharellales</taxon>
        <taxon>Botryobasidiaceae</taxon>
        <taxon>Botryobasidium</taxon>
    </lineage>
</organism>
<accession>A0A067ML24</accession>
<evidence type="ECO:0000313" key="1">
    <source>
        <dbReference type="EMBL" id="KDQ16458.1"/>
    </source>
</evidence>
<sequence length="89" mass="10129">MDVQQLRIFVPRDNCHWYDLILTRSPTWSVCRICPRNPGGYTCRVRHLEVILVKTASDSRHSTSSISLAQSLVVLDTPGQSRGAVSRRY</sequence>
<keyword evidence="2" id="KW-1185">Reference proteome</keyword>
<proteinExistence type="predicted"/>
<evidence type="ECO:0000313" key="2">
    <source>
        <dbReference type="Proteomes" id="UP000027195"/>
    </source>
</evidence>
<dbReference type="Proteomes" id="UP000027195">
    <property type="component" value="Unassembled WGS sequence"/>
</dbReference>